<dbReference type="InterPro" id="IPR025931">
    <property type="entry name" value="TaqI_C"/>
</dbReference>
<dbReference type="InterPro" id="IPR011639">
    <property type="entry name" value="MethylTrfase_TaqI-like_dom"/>
</dbReference>
<evidence type="ECO:0000256" key="5">
    <source>
        <dbReference type="ARBA" id="ARBA00022747"/>
    </source>
</evidence>
<gene>
    <name evidence="11" type="ORF">B0174_03350</name>
</gene>
<dbReference type="PANTHER" id="PTHR33841:SF1">
    <property type="entry name" value="DNA METHYLTRANSFERASE A"/>
    <property type="match status" value="1"/>
</dbReference>
<sequence length="1011" mass="118536">MSMFQSSVLKSFSQDESLVALRWLQFQKYLAKVEYIKTVKEEKYQDGFLKDIFENCLGYTLDMTNPSDFNLEREKKNETDGKKADGVIYVDGKIIGVIELKAQDTKNLDKIETQAFNYHASHSNSKYIIISNFDELRFYIDKKTAYEKFSLFSLTYEEFKKLHLLISFESINENIPLKIKEKSANFEAQISKELYKDFSIFRNHLFENIIQNNDNTDKSTLLRLTQKLCDRIIFILFAEDRGLLTANTIKEIREEFKAQKFTDYKLYDIYKFYFKAINEGNEKLNIPKYNGGLFALDTELDSLKIDDSFLDMEAQKLSDYDFDSEISVNILGHIFEQSLTDLEELQANIDNVDFDKTKSKRKKDGVFYTPEYITKYIVENTLGKMCSEKREELNITNVTAPQNPKKLNKTEQQIKENLEIYKNWLFDLKILDPACGSGAFLNQALEYLIKEHTQLQNDLALMGDLFASYTVEESVLEHNLYGVDINEDAVEIAKLSLWLRTAKKGRCLTNLADKIKCGNSLISDKSVVDNAFVWEEEFKEVFENGGFDVVIGNPPYVSTKQIDKFYRDYFWDKYSELLISEMDLYEIFLYDNLVYKLNDGGILGFITPNSYYTSKSFENLRKYLIDNTHIIEIIDFPYRFFPFEDVNTETSISILKKAKLSDTQITKVSIASKENINKSLLIDNNAKINEKEFSQNNLKTFFDNKIIINQTDVLIKLLKNERIFGNYLELHKGWMSIPTKTNINGQVIDKGIFVKEELDIFQIGNLCHKYIEGRDIHRYNIDKVEKYVNIENIDNKTKNWHFSNKIILQRIVGQNKNKIFATYDNSYYIVFPNANLVNIIDETLDIRFFLSILNSTLISHFYNVYFGESNTNLTKLAFESIPIPDISNIIKEPFIQKADLMLELNKKLQETKQNFHNELKLEKLTKKLQNFEELEFDDFVKEYAKAIKLKFTDKLEERNFKNNWKALFENDKKEVQELQSQINKTDKEIDQMVYRLYDLTEDEIKIVEGVE</sequence>
<dbReference type="GO" id="GO:0032259">
    <property type="term" value="P:methylation"/>
    <property type="evidence" value="ECO:0007669"/>
    <property type="project" value="UniProtKB-KW"/>
</dbReference>
<dbReference type="PANTHER" id="PTHR33841">
    <property type="entry name" value="DNA METHYLTRANSFERASE YEEA-RELATED"/>
    <property type="match status" value="1"/>
</dbReference>
<feature type="coiled-coil region" evidence="8">
    <location>
        <begin position="961"/>
        <end position="995"/>
    </location>
</feature>
<dbReference type="PRINTS" id="PR00507">
    <property type="entry name" value="N12N6MTFRASE"/>
</dbReference>
<keyword evidence="5" id="KW-0680">Restriction system</keyword>
<dbReference type="GO" id="GO:0009307">
    <property type="term" value="P:DNA restriction-modification system"/>
    <property type="evidence" value="ECO:0007669"/>
    <property type="project" value="UniProtKB-KW"/>
</dbReference>
<comment type="catalytic activity">
    <reaction evidence="7">
        <text>a 2'-deoxyadenosine in DNA + S-adenosyl-L-methionine = an N(6)-methyl-2'-deoxyadenosine in DNA + S-adenosyl-L-homocysteine + H(+)</text>
        <dbReference type="Rhea" id="RHEA:15197"/>
        <dbReference type="Rhea" id="RHEA-COMP:12418"/>
        <dbReference type="Rhea" id="RHEA-COMP:12419"/>
        <dbReference type="ChEBI" id="CHEBI:15378"/>
        <dbReference type="ChEBI" id="CHEBI:57856"/>
        <dbReference type="ChEBI" id="CHEBI:59789"/>
        <dbReference type="ChEBI" id="CHEBI:90615"/>
        <dbReference type="ChEBI" id="CHEBI:90616"/>
        <dbReference type="EC" id="2.1.1.72"/>
    </reaction>
</comment>
<dbReference type="Pfam" id="PF07669">
    <property type="entry name" value="Eco57I"/>
    <property type="match status" value="1"/>
</dbReference>
<dbReference type="SUPFAM" id="SSF53335">
    <property type="entry name" value="S-adenosyl-L-methionine-dependent methyltransferases"/>
    <property type="match status" value="1"/>
</dbReference>
<keyword evidence="8" id="KW-0175">Coiled coil</keyword>
<keyword evidence="6" id="KW-0238">DNA-binding</keyword>
<evidence type="ECO:0000259" key="10">
    <source>
        <dbReference type="Pfam" id="PF12950"/>
    </source>
</evidence>
<dbReference type="Gene3D" id="3.40.50.150">
    <property type="entry name" value="Vaccinia Virus protein VP39"/>
    <property type="match status" value="1"/>
</dbReference>
<proteinExistence type="predicted"/>
<organism evidence="11 12">
    <name type="scientific">Arcobacter caeni</name>
    <dbReference type="NCBI Taxonomy" id="1912877"/>
    <lineage>
        <taxon>Bacteria</taxon>
        <taxon>Pseudomonadati</taxon>
        <taxon>Campylobacterota</taxon>
        <taxon>Epsilonproteobacteria</taxon>
        <taxon>Campylobacterales</taxon>
        <taxon>Arcobacteraceae</taxon>
        <taxon>Arcobacter</taxon>
    </lineage>
</organism>
<evidence type="ECO:0000256" key="7">
    <source>
        <dbReference type="ARBA" id="ARBA00047942"/>
    </source>
</evidence>
<evidence type="ECO:0000256" key="1">
    <source>
        <dbReference type="ARBA" id="ARBA00011900"/>
    </source>
</evidence>
<dbReference type="Gene3D" id="3.90.220.10">
    <property type="entry name" value="Adenine-n6-DNA-methyltransferase Taqi, Chain A, domain 2"/>
    <property type="match status" value="1"/>
</dbReference>
<dbReference type="PROSITE" id="PS00092">
    <property type="entry name" value="N6_MTASE"/>
    <property type="match status" value="1"/>
</dbReference>
<evidence type="ECO:0000313" key="12">
    <source>
        <dbReference type="Proteomes" id="UP000251135"/>
    </source>
</evidence>
<dbReference type="InterPro" id="IPR023135">
    <property type="entry name" value="N6_DNA_MeTrfase_TaqI_C"/>
</dbReference>
<dbReference type="RefSeq" id="WP_108558237.1">
    <property type="nucleotide sequence ID" value="NZ_MUXE01000003.1"/>
</dbReference>
<accession>A0A363D3G8</accession>
<name>A0A363D3G8_9BACT</name>
<dbReference type="EMBL" id="MUXE01000003">
    <property type="protein sequence ID" value="PUE65876.1"/>
    <property type="molecule type" value="Genomic_DNA"/>
</dbReference>
<reference evidence="11 12" key="1">
    <citation type="submission" date="2017-02" db="EMBL/GenBank/DDBJ databases">
        <title>Arcobacter caeni sp. nov, a new Arcobacter species isolated from reclaimed water.</title>
        <authorList>
            <person name="Figueras M.J."/>
            <person name="Perez-Cataluna A."/>
            <person name="Salas-Masso N."/>
        </authorList>
    </citation>
    <scope>NUCLEOTIDE SEQUENCE [LARGE SCALE GENOMIC DNA]</scope>
    <source>
        <strain evidence="11 12">RW17-10</strain>
    </source>
</reference>
<dbReference type="Pfam" id="PF12950">
    <property type="entry name" value="TaqI_C"/>
    <property type="match status" value="1"/>
</dbReference>
<dbReference type="InterPro" id="IPR050953">
    <property type="entry name" value="N4_N6_ade-DNA_methylase"/>
</dbReference>
<protein>
    <recommendedName>
        <fullName evidence="1">site-specific DNA-methyltransferase (adenine-specific)</fullName>
        <ecNumber evidence="1">2.1.1.72</ecNumber>
    </recommendedName>
</protein>
<dbReference type="GO" id="GO:0009007">
    <property type="term" value="F:site-specific DNA-methyltransferase (adenine-specific) activity"/>
    <property type="evidence" value="ECO:0007669"/>
    <property type="project" value="UniProtKB-EC"/>
</dbReference>
<evidence type="ECO:0000256" key="2">
    <source>
        <dbReference type="ARBA" id="ARBA00022603"/>
    </source>
</evidence>
<keyword evidence="3" id="KW-0808">Transferase</keyword>
<dbReference type="Proteomes" id="UP000251135">
    <property type="component" value="Unassembled WGS sequence"/>
</dbReference>
<evidence type="ECO:0000256" key="4">
    <source>
        <dbReference type="ARBA" id="ARBA00022691"/>
    </source>
</evidence>
<dbReference type="EC" id="2.1.1.72" evidence="1"/>
<keyword evidence="2" id="KW-0489">Methyltransferase</keyword>
<keyword evidence="12" id="KW-1185">Reference proteome</keyword>
<evidence type="ECO:0000313" key="11">
    <source>
        <dbReference type="EMBL" id="PUE65876.1"/>
    </source>
</evidence>
<comment type="caution">
    <text evidence="11">The sequence shown here is derived from an EMBL/GenBank/DDBJ whole genome shotgun (WGS) entry which is preliminary data.</text>
</comment>
<feature type="domain" description="TaqI-like C-terminal specificity" evidence="10">
    <location>
        <begin position="769"/>
        <end position="883"/>
    </location>
</feature>
<dbReference type="InterPro" id="IPR029063">
    <property type="entry name" value="SAM-dependent_MTases_sf"/>
</dbReference>
<evidence type="ECO:0000256" key="8">
    <source>
        <dbReference type="SAM" id="Coils"/>
    </source>
</evidence>
<evidence type="ECO:0000259" key="9">
    <source>
        <dbReference type="Pfam" id="PF07669"/>
    </source>
</evidence>
<dbReference type="AlphaFoldDB" id="A0A363D3G8"/>
<dbReference type="InterPro" id="IPR002052">
    <property type="entry name" value="DNA_methylase_N6_adenine_CS"/>
</dbReference>
<dbReference type="OrthoDB" id="9761012at2"/>
<dbReference type="GO" id="GO:0003677">
    <property type="term" value="F:DNA binding"/>
    <property type="evidence" value="ECO:0007669"/>
    <property type="project" value="UniProtKB-KW"/>
</dbReference>
<evidence type="ECO:0000256" key="6">
    <source>
        <dbReference type="ARBA" id="ARBA00023125"/>
    </source>
</evidence>
<feature type="domain" description="Type II methyltransferase M.TaqI-like" evidence="9">
    <location>
        <begin position="478"/>
        <end position="641"/>
    </location>
</feature>
<keyword evidence="4" id="KW-0949">S-adenosyl-L-methionine</keyword>
<evidence type="ECO:0000256" key="3">
    <source>
        <dbReference type="ARBA" id="ARBA00022679"/>
    </source>
</evidence>